<evidence type="ECO:0000259" key="6">
    <source>
        <dbReference type="Pfam" id="PF16321"/>
    </source>
</evidence>
<evidence type="ECO:0000256" key="1">
    <source>
        <dbReference type="ARBA" id="ARBA00022845"/>
    </source>
</evidence>
<dbReference type="PANTHER" id="PTHR33231:SF1">
    <property type="entry name" value="30S RIBOSOMAL PROTEIN"/>
    <property type="match status" value="1"/>
</dbReference>
<reference evidence="7 8" key="1">
    <citation type="submission" date="2019-07" db="EMBL/GenBank/DDBJ databases">
        <title>Genomic Encyclopedia of Archaeal and Bacterial Type Strains, Phase II (KMG-II): from individual species to whole genera.</title>
        <authorList>
            <person name="Goeker M."/>
        </authorList>
    </citation>
    <scope>NUCLEOTIDE SEQUENCE [LARGE SCALE GENOMIC DNA]</scope>
    <source>
        <strain evidence="7 8">ATCC BAA-2084</strain>
    </source>
</reference>
<comment type="subunit">
    <text evidence="2">Associates exclusively with 100S ribosomes, which are dimers of 70S ribosomes.</text>
</comment>
<comment type="caution">
    <text evidence="7">The sequence shown here is derived from an EMBL/GenBank/DDBJ whole genome shotgun (WGS) entry which is preliminary data.</text>
</comment>
<dbReference type="Gene3D" id="3.30.505.50">
    <property type="entry name" value="Sigma 54 modulation/S30EA ribosomal protein, C-terminal domain"/>
    <property type="match status" value="1"/>
</dbReference>
<comment type="similarity">
    <text evidence="4">Belongs to the HPF/YfiA ribosome-associated protein family. Long HPF subfamily.</text>
</comment>
<dbReference type="OrthoDB" id="9794975at2"/>
<sequence length="196" mass="21527">MDIRVSGHQIETGDALREHVDNRLGGIVDKYFDRAISSHVTFGKAPAGMFACDIVTHVMQGLILKAHADAADAHQALDAAAEKIDKQLRRYKRRLKDRHEQADHARAEEDAAYVVEEAGYTIFASDEGEDEVSSDAPPIIAETSVDIPEASVADAVMMLDLRHTNALFFKNAGTGRHNMVYRRSDGSIGWVEPRGG</sequence>
<organism evidence="7 8">
    <name type="scientific">Altererythrobacter ishigakiensis</name>
    <dbReference type="NCBI Taxonomy" id="476157"/>
    <lineage>
        <taxon>Bacteria</taxon>
        <taxon>Pseudomonadati</taxon>
        <taxon>Pseudomonadota</taxon>
        <taxon>Alphaproteobacteria</taxon>
        <taxon>Sphingomonadales</taxon>
        <taxon>Erythrobacteraceae</taxon>
        <taxon>Altererythrobacter</taxon>
    </lineage>
</organism>
<dbReference type="GO" id="GO:0022627">
    <property type="term" value="C:cytosolic small ribosomal subunit"/>
    <property type="evidence" value="ECO:0007669"/>
    <property type="project" value="TreeGrafter"/>
</dbReference>
<dbReference type="InterPro" id="IPR050574">
    <property type="entry name" value="HPF/YfiA_ribosome-assoc"/>
</dbReference>
<comment type="subcellular location">
    <subcellularLocation>
        <location evidence="4">Cytoplasm</location>
    </subcellularLocation>
</comment>
<dbReference type="InterPro" id="IPR038416">
    <property type="entry name" value="Ribosom_S30AE_C_sf"/>
</dbReference>
<dbReference type="AlphaFoldDB" id="A0A562USV5"/>
<feature type="domain" description="Sigma 54 modulation/S30EA ribosomal protein C-terminal" evidence="6">
    <location>
        <begin position="136"/>
        <end position="189"/>
    </location>
</feature>
<dbReference type="SUPFAM" id="SSF69754">
    <property type="entry name" value="Ribosome binding protein Y (YfiA homologue)"/>
    <property type="match status" value="1"/>
</dbReference>
<evidence type="ECO:0000256" key="2">
    <source>
        <dbReference type="ARBA" id="ARBA00038695"/>
    </source>
</evidence>
<dbReference type="RefSeq" id="WP_067596840.1">
    <property type="nucleotide sequence ID" value="NZ_CP015963.1"/>
</dbReference>
<proteinExistence type="inferred from homology"/>
<dbReference type="InterPro" id="IPR036567">
    <property type="entry name" value="RHF-like"/>
</dbReference>
<evidence type="ECO:0000313" key="7">
    <source>
        <dbReference type="EMBL" id="TWJ08693.1"/>
    </source>
</evidence>
<dbReference type="Pfam" id="PF02482">
    <property type="entry name" value="Ribosomal_S30AE"/>
    <property type="match status" value="1"/>
</dbReference>
<accession>A0A562USV5</accession>
<dbReference type="Gene3D" id="3.30.160.100">
    <property type="entry name" value="Ribosome hibernation promotion factor-like"/>
    <property type="match status" value="1"/>
</dbReference>
<comment type="function">
    <text evidence="4">Required for dimerization of active 70S ribosomes into 100S ribosomes in stationary phase; 100S ribosomes are translationally inactive and sometimes present during exponential growth.</text>
</comment>
<protein>
    <recommendedName>
        <fullName evidence="3 4">Ribosome hibernation promoting factor</fullName>
        <shortName evidence="4">HPF</shortName>
    </recommendedName>
</protein>
<gene>
    <name evidence="4" type="primary">hpf</name>
    <name evidence="7" type="ORF">JN10_0308</name>
</gene>
<keyword evidence="8" id="KW-1185">Reference proteome</keyword>
<evidence type="ECO:0000313" key="8">
    <source>
        <dbReference type="Proteomes" id="UP000320547"/>
    </source>
</evidence>
<evidence type="ECO:0000256" key="4">
    <source>
        <dbReference type="HAMAP-Rule" id="MF_00839"/>
    </source>
</evidence>
<keyword evidence="7" id="KW-0687">Ribonucleoprotein</keyword>
<name>A0A562USV5_9SPHN</name>
<feature type="coiled-coil region" evidence="5">
    <location>
        <begin position="74"/>
        <end position="108"/>
    </location>
</feature>
<dbReference type="GO" id="GO:0045900">
    <property type="term" value="P:negative regulation of translational elongation"/>
    <property type="evidence" value="ECO:0007669"/>
    <property type="project" value="TreeGrafter"/>
</dbReference>
<dbReference type="EMBL" id="VLLK01000001">
    <property type="protein sequence ID" value="TWJ08693.1"/>
    <property type="molecule type" value="Genomic_DNA"/>
</dbReference>
<keyword evidence="5" id="KW-0175">Coiled coil</keyword>
<dbReference type="HAMAP" id="MF_00839">
    <property type="entry name" value="HPF"/>
    <property type="match status" value="1"/>
</dbReference>
<comment type="subunit">
    <text evidence="4">Interacts with 100S ribosomes.</text>
</comment>
<keyword evidence="7" id="KW-0689">Ribosomal protein</keyword>
<dbReference type="NCBIfam" id="TIGR00741">
    <property type="entry name" value="yfiA"/>
    <property type="match status" value="1"/>
</dbReference>
<keyword evidence="1 4" id="KW-0810">Translation regulation</keyword>
<dbReference type="Pfam" id="PF16321">
    <property type="entry name" value="Ribosom_S30AE_C"/>
    <property type="match status" value="1"/>
</dbReference>
<evidence type="ECO:0000256" key="3">
    <source>
        <dbReference type="ARBA" id="ARBA00041148"/>
    </source>
</evidence>
<dbReference type="PANTHER" id="PTHR33231">
    <property type="entry name" value="30S RIBOSOMAL PROTEIN"/>
    <property type="match status" value="1"/>
</dbReference>
<dbReference type="Proteomes" id="UP000320547">
    <property type="component" value="Unassembled WGS sequence"/>
</dbReference>
<dbReference type="STRING" id="476157.GCA_001663155_00435"/>
<dbReference type="InterPro" id="IPR003489">
    <property type="entry name" value="RHF/RaiA"/>
</dbReference>
<keyword evidence="4" id="KW-0963">Cytoplasm</keyword>
<dbReference type="GO" id="GO:0043024">
    <property type="term" value="F:ribosomal small subunit binding"/>
    <property type="evidence" value="ECO:0007669"/>
    <property type="project" value="TreeGrafter"/>
</dbReference>
<evidence type="ECO:0000256" key="5">
    <source>
        <dbReference type="SAM" id="Coils"/>
    </source>
</evidence>
<dbReference type="InterPro" id="IPR034694">
    <property type="entry name" value="HPF_long/plastid"/>
</dbReference>
<dbReference type="CDD" id="cd00552">
    <property type="entry name" value="RaiA"/>
    <property type="match status" value="1"/>
</dbReference>
<dbReference type="InterPro" id="IPR032528">
    <property type="entry name" value="Ribosom_S30AE_C"/>
</dbReference>